<dbReference type="GO" id="GO:0005524">
    <property type="term" value="F:ATP binding"/>
    <property type="evidence" value="ECO:0007669"/>
    <property type="project" value="UniProtKB-KW"/>
</dbReference>
<dbReference type="PROSITE" id="PS00108">
    <property type="entry name" value="PROTEIN_KINASE_ST"/>
    <property type="match status" value="1"/>
</dbReference>
<dbReference type="VEuPathDB" id="FungiDB:MSYG_0855"/>
<dbReference type="InterPro" id="IPR008271">
    <property type="entry name" value="Ser/Thr_kinase_AS"/>
</dbReference>
<dbReference type="SMART" id="SM00220">
    <property type="entry name" value="S_TKc"/>
    <property type="match status" value="1"/>
</dbReference>
<keyword evidence="2" id="KW-0547">Nucleotide-binding</keyword>
<name>A0A1M8A2E0_MALS4</name>
<dbReference type="CDD" id="cd00180">
    <property type="entry name" value="PKc"/>
    <property type="match status" value="1"/>
</dbReference>
<keyword evidence="1" id="KW-0723">Serine/threonine-protein kinase</keyword>
<dbReference type="EMBL" id="LT671821">
    <property type="protein sequence ID" value="SHO76517.1"/>
    <property type="molecule type" value="Genomic_DNA"/>
</dbReference>
<dbReference type="Proteomes" id="UP000186303">
    <property type="component" value="Chromosome 1"/>
</dbReference>
<sequence>MALPLAQTHWFTTIMPSPWETWRQDFNDKMDRWGEDKLNLRPNHSKPLHKKNATYEERLARMRSGGGAEGAVLGQTYHRSVPPPPPQPISNENLYAPGSFSVPTSQAPPSSGAPLHLQFSRFTDTDKQTFFALLDEYFVKRSSGGDMWLDDDFDEKILTTIGHGLCSTVCKAPFASTSVEKVGGDPGQLCIKQVDVDVQNAPHNIEHEIALLQRLRHDHLVLMLASFTSEPDHFTTIYHIAMPLYPYTLPELLNQEWMCPGVTDFSIQSKNSRWTRILGAHSFSSFVHYFALQLAGAMAYLHQERVAHRDIKPANILFDTSGHLKLIDLGVAWEDGVQEAPPFVSKEKQSRSDCAQISDVGTGAFRAPELLFAPQHGYDAYKVDVWSWGAVMASFFTDLIEVENEECLGRPNFASWERELFPDRLSEECLEHWLPRTYKRSTLFDSSRGDIALACDLFKVLGLPSDEACWPEAAFFQPPLAQFPFVHQSAKEPLFGRLPHWHALAQDTSAPAQRLYVFVKEWLPRILSLSASQRPTAADLYASLANS</sequence>
<dbReference type="Pfam" id="PF00069">
    <property type="entry name" value="Pkinase"/>
    <property type="match status" value="1"/>
</dbReference>
<dbReference type="SUPFAM" id="SSF56112">
    <property type="entry name" value="Protein kinase-like (PK-like)"/>
    <property type="match status" value="1"/>
</dbReference>
<evidence type="ECO:0000256" key="4">
    <source>
        <dbReference type="SAM" id="MobiDB-lite"/>
    </source>
</evidence>
<protein>
    <submittedName>
        <fullName evidence="6">Similar to S.cerevisiae protein PHO85 (Cyclin-dependent kinase)</fullName>
    </submittedName>
</protein>
<reference evidence="7" key="1">
    <citation type="journal article" date="2017" name="Nucleic Acids Res.">
        <title>Proteogenomics produces comprehensive and highly accurate protein-coding gene annotation in a complete genome assembly of Malassezia sympodialis.</title>
        <authorList>
            <person name="Zhu Y."/>
            <person name="Engstroem P.G."/>
            <person name="Tellgren-Roth C."/>
            <person name="Baudo C.D."/>
            <person name="Kennell J.C."/>
            <person name="Sun S."/>
            <person name="Billmyre R.B."/>
            <person name="Schroeder M.S."/>
            <person name="Andersson A."/>
            <person name="Holm T."/>
            <person name="Sigurgeirsson B."/>
            <person name="Wu G."/>
            <person name="Sankaranarayanan S.R."/>
            <person name="Siddharthan R."/>
            <person name="Sanyal K."/>
            <person name="Lundeberg J."/>
            <person name="Nystedt B."/>
            <person name="Boekhout T."/>
            <person name="Dawson T.L. Jr."/>
            <person name="Heitman J."/>
            <person name="Scheynius A."/>
            <person name="Lehtioe J."/>
        </authorList>
    </citation>
    <scope>NUCLEOTIDE SEQUENCE [LARGE SCALE GENOMIC DNA]</scope>
    <source>
        <strain evidence="7">ATCC 42132</strain>
    </source>
</reference>
<proteinExistence type="predicted"/>
<dbReference type="OMA" id="WPEAEHF"/>
<dbReference type="GO" id="GO:0004674">
    <property type="term" value="F:protein serine/threonine kinase activity"/>
    <property type="evidence" value="ECO:0007669"/>
    <property type="project" value="UniProtKB-KW"/>
</dbReference>
<accession>A0A1M8A2E0</accession>
<dbReference type="InterPro" id="IPR011009">
    <property type="entry name" value="Kinase-like_dom_sf"/>
</dbReference>
<dbReference type="STRING" id="1230383.A0A1M8A2E0"/>
<dbReference type="InterPro" id="IPR000719">
    <property type="entry name" value="Prot_kinase_dom"/>
</dbReference>
<evidence type="ECO:0000313" key="6">
    <source>
        <dbReference type="EMBL" id="SHO76517.1"/>
    </source>
</evidence>
<evidence type="ECO:0000256" key="1">
    <source>
        <dbReference type="ARBA" id="ARBA00022527"/>
    </source>
</evidence>
<organism evidence="6 7">
    <name type="scientific">Malassezia sympodialis (strain ATCC 42132)</name>
    <name type="common">Atopic eczema-associated yeast</name>
    <dbReference type="NCBI Taxonomy" id="1230383"/>
    <lineage>
        <taxon>Eukaryota</taxon>
        <taxon>Fungi</taxon>
        <taxon>Dikarya</taxon>
        <taxon>Basidiomycota</taxon>
        <taxon>Ustilaginomycotina</taxon>
        <taxon>Malasseziomycetes</taxon>
        <taxon>Malasseziales</taxon>
        <taxon>Malasseziaceae</taxon>
        <taxon>Malassezia</taxon>
    </lineage>
</organism>
<dbReference type="Gene3D" id="3.30.200.20">
    <property type="entry name" value="Phosphorylase Kinase, domain 1"/>
    <property type="match status" value="1"/>
</dbReference>
<evidence type="ECO:0000259" key="5">
    <source>
        <dbReference type="PROSITE" id="PS50011"/>
    </source>
</evidence>
<dbReference type="PANTHER" id="PTHR24055">
    <property type="entry name" value="MITOGEN-ACTIVATED PROTEIN KINASE"/>
    <property type="match status" value="1"/>
</dbReference>
<keyword evidence="6" id="KW-0808">Transferase</keyword>
<keyword evidence="3" id="KW-0067">ATP-binding</keyword>
<feature type="region of interest" description="Disordered" evidence="4">
    <location>
        <begin position="75"/>
        <end position="113"/>
    </location>
</feature>
<dbReference type="InterPro" id="IPR050117">
    <property type="entry name" value="MAPK"/>
</dbReference>
<dbReference type="AlphaFoldDB" id="A0A1M8A2E0"/>
<evidence type="ECO:0000256" key="2">
    <source>
        <dbReference type="ARBA" id="ARBA00022741"/>
    </source>
</evidence>
<evidence type="ECO:0000313" key="7">
    <source>
        <dbReference type="Proteomes" id="UP000186303"/>
    </source>
</evidence>
<keyword evidence="6" id="KW-0418">Kinase</keyword>
<keyword evidence="7" id="KW-1185">Reference proteome</keyword>
<dbReference type="PROSITE" id="PS50011">
    <property type="entry name" value="PROTEIN_KINASE_DOM"/>
    <property type="match status" value="1"/>
</dbReference>
<evidence type="ECO:0000256" key="3">
    <source>
        <dbReference type="ARBA" id="ARBA00022840"/>
    </source>
</evidence>
<dbReference type="OrthoDB" id="4062651at2759"/>
<gene>
    <name evidence="6" type="ORF">MSYG_0855</name>
</gene>
<dbReference type="Gene3D" id="1.10.510.10">
    <property type="entry name" value="Transferase(Phosphotransferase) domain 1"/>
    <property type="match status" value="1"/>
</dbReference>
<feature type="domain" description="Protein kinase" evidence="5">
    <location>
        <begin position="155"/>
        <end position="547"/>
    </location>
</feature>